<evidence type="ECO:0000313" key="1">
    <source>
        <dbReference type="EMBL" id="KAA8650367.1"/>
    </source>
</evidence>
<accession>A0A5M9N6Y0</accession>
<dbReference type="GeneID" id="54325753"/>
<gene>
    <name evidence="1" type="ORF">ATNIH1004_003051</name>
</gene>
<reference evidence="1 2" key="1">
    <citation type="submission" date="2019-08" db="EMBL/GenBank/DDBJ databases">
        <title>The genome sequence of a newly discovered highly antifungal drug resistant Aspergillus species, Aspergillus tanneri NIH 1004.</title>
        <authorList>
            <person name="Mounaud S."/>
            <person name="Singh I."/>
            <person name="Joardar V."/>
            <person name="Pakala S."/>
            <person name="Pakala S."/>
            <person name="Venepally P."/>
            <person name="Chung J.K."/>
            <person name="Losada L."/>
            <person name="Nierman W.C."/>
        </authorList>
    </citation>
    <scope>NUCLEOTIDE SEQUENCE [LARGE SCALE GENOMIC DNA]</scope>
    <source>
        <strain evidence="1 2">NIH1004</strain>
    </source>
</reference>
<evidence type="ECO:0000313" key="2">
    <source>
        <dbReference type="Proteomes" id="UP000324241"/>
    </source>
</evidence>
<name>A0A5M9N6Y0_9EURO</name>
<dbReference type="OrthoDB" id="2333384at2759"/>
<sequence>MILPSHLPESICLRRSNVHYNVQACVEQPGCLSRSIKRSKSVTAVHCPAEDFVEDSEPVIFLSENTQYLQKSGISSCGGPFKRVLLYDAGQDFEDGADAQGYPDNMVRGRSLMEDAGSASAKSEDEGTRLDVNLLLPQAVSQTHPNTDEKLNMHFDTKYKNVQISHWLEFVFTVSRPDARSVQKIVRAPLALRSSYALPANASLPAYSHTCDGKPICVSATESIDG</sequence>
<dbReference type="AlphaFoldDB" id="A0A5M9N6Y0"/>
<protein>
    <submittedName>
        <fullName evidence="1">Uncharacterized protein</fullName>
    </submittedName>
</protein>
<comment type="caution">
    <text evidence="1">The sequence shown here is derived from an EMBL/GenBank/DDBJ whole genome shotgun (WGS) entry which is preliminary data.</text>
</comment>
<organism evidence="1 2">
    <name type="scientific">Aspergillus tanneri</name>
    <dbReference type="NCBI Taxonomy" id="1220188"/>
    <lineage>
        <taxon>Eukaryota</taxon>
        <taxon>Fungi</taxon>
        <taxon>Dikarya</taxon>
        <taxon>Ascomycota</taxon>
        <taxon>Pezizomycotina</taxon>
        <taxon>Eurotiomycetes</taxon>
        <taxon>Eurotiomycetidae</taxon>
        <taxon>Eurotiales</taxon>
        <taxon>Aspergillaceae</taxon>
        <taxon>Aspergillus</taxon>
        <taxon>Aspergillus subgen. Circumdati</taxon>
    </lineage>
</organism>
<dbReference type="RefSeq" id="XP_033429728.1">
    <property type="nucleotide sequence ID" value="XM_033567733.1"/>
</dbReference>
<dbReference type="Proteomes" id="UP000324241">
    <property type="component" value="Unassembled WGS sequence"/>
</dbReference>
<proteinExistence type="predicted"/>
<dbReference type="EMBL" id="QUQM01000001">
    <property type="protein sequence ID" value="KAA8650367.1"/>
    <property type="molecule type" value="Genomic_DNA"/>
</dbReference>